<feature type="region of interest" description="Disordered" evidence="1">
    <location>
        <begin position="29"/>
        <end position="53"/>
    </location>
</feature>
<feature type="compositionally biased region" description="Basic and acidic residues" evidence="1">
    <location>
        <begin position="43"/>
        <end position="53"/>
    </location>
</feature>
<protein>
    <submittedName>
        <fullName evidence="2">Uncharacterized protein</fullName>
    </submittedName>
</protein>
<comment type="caution">
    <text evidence="2">The sequence shown here is derived from an EMBL/GenBank/DDBJ whole genome shotgun (WGS) entry which is preliminary data.</text>
</comment>
<accession>A0A9Q0JKI3</accession>
<dbReference type="Proteomes" id="UP001141552">
    <property type="component" value="Unassembled WGS sequence"/>
</dbReference>
<proteinExistence type="predicted"/>
<gene>
    <name evidence="2" type="ORF">Tsubulata_051524</name>
</gene>
<organism evidence="2 3">
    <name type="scientific">Turnera subulata</name>
    <dbReference type="NCBI Taxonomy" id="218843"/>
    <lineage>
        <taxon>Eukaryota</taxon>
        <taxon>Viridiplantae</taxon>
        <taxon>Streptophyta</taxon>
        <taxon>Embryophyta</taxon>
        <taxon>Tracheophyta</taxon>
        <taxon>Spermatophyta</taxon>
        <taxon>Magnoliopsida</taxon>
        <taxon>eudicotyledons</taxon>
        <taxon>Gunneridae</taxon>
        <taxon>Pentapetalae</taxon>
        <taxon>rosids</taxon>
        <taxon>fabids</taxon>
        <taxon>Malpighiales</taxon>
        <taxon>Passifloraceae</taxon>
        <taxon>Turnera</taxon>
    </lineage>
</organism>
<keyword evidence="3" id="KW-1185">Reference proteome</keyword>
<sequence>VEVKKVEAEAPVAEAPAAVESKKDVAAEEKAVVPVEQPPAPPAEEKVKPAEDSKALQRLSQLRRKFQEDHTTEN</sequence>
<dbReference type="EMBL" id="JAKUCV010001811">
    <property type="protein sequence ID" value="KAJ4844994.1"/>
    <property type="molecule type" value="Genomic_DNA"/>
</dbReference>
<evidence type="ECO:0000256" key="1">
    <source>
        <dbReference type="SAM" id="MobiDB-lite"/>
    </source>
</evidence>
<reference evidence="2" key="1">
    <citation type="submission" date="2022-02" db="EMBL/GenBank/DDBJ databases">
        <authorList>
            <person name="Henning P.M."/>
            <person name="McCubbin A.G."/>
            <person name="Shore J.S."/>
        </authorList>
    </citation>
    <scope>NUCLEOTIDE SEQUENCE</scope>
    <source>
        <strain evidence="2">F60SS</strain>
        <tissue evidence="2">Leaves</tissue>
    </source>
</reference>
<evidence type="ECO:0000313" key="3">
    <source>
        <dbReference type="Proteomes" id="UP001141552"/>
    </source>
</evidence>
<name>A0A9Q0JKI3_9ROSI</name>
<reference evidence="2" key="2">
    <citation type="journal article" date="2023" name="Plants (Basel)">
        <title>Annotation of the Turnera subulata (Passifloraceae) Draft Genome Reveals the S-Locus Evolved after the Divergence of Turneroideae from Passifloroideae in a Stepwise Manner.</title>
        <authorList>
            <person name="Henning P.M."/>
            <person name="Roalson E.H."/>
            <person name="Mir W."/>
            <person name="McCubbin A.G."/>
            <person name="Shore J.S."/>
        </authorList>
    </citation>
    <scope>NUCLEOTIDE SEQUENCE</scope>
    <source>
        <strain evidence="2">F60SS</strain>
    </source>
</reference>
<feature type="non-terminal residue" evidence="2">
    <location>
        <position position="74"/>
    </location>
</feature>
<dbReference type="AlphaFoldDB" id="A0A9Q0JKI3"/>
<evidence type="ECO:0000313" key="2">
    <source>
        <dbReference type="EMBL" id="KAJ4844994.1"/>
    </source>
</evidence>